<dbReference type="Gene3D" id="1.20.120.1760">
    <property type="match status" value="1"/>
</dbReference>
<name>A0ABU1K3Y2_9FLAO</name>
<dbReference type="Proteomes" id="UP001257659">
    <property type="component" value="Unassembled WGS sequence"/>
</dbReference>
<accession>A0ABU1K3Y2</accession>
<dbReference type="GO" id="GO:0008444">
    <property type="term" value="F:CDP-diacylglycerol-glycerol-3-phosphate 3-phosphatidyltransferase activity"/>
    <property type="evidence" value="ECO:0007669"/>
    <property type="project" value="UniProtKB-EC"/>
</dbReference>
<organism evidence="2 3">
    <name type="scientific">Mesonia maritima</name>
    <dbReference type="NCBI Taxonomy" id="1793873"/>
    <lineage>
        <taxon>Bacteria</taxon>
        <taxon>Pseudomonadati</taxon>
        <taxon>Bacteroidota</taxon>
        <taxon>Flavobacteriia</taxon>
        <taxon>Flavobacteriales</taxon>
        <taxon>Flavobacteriaceae</taxon>
        <taxon>Mesonia</taxon>
    </lineage>
</organism>
<evidence type="ECO:0000313" key="3">
    <source>
        <dbReference type="Proteomes" id="UP001257659"/>
    </source>
</evidence>
<sequence length="201" mass="22969">MLKKIPFILIYSRILLAIIIGVMTFLSIENASIYIVSLMILGLLTDVFDGILARKWNVSSEKLRILDSNVDQFFWIVVIASVFYANQVFIIENLAWILAIVILELATYVWSYFKFKKSIATHSLLAKIWTLSLVTFLVDLTLNSSSFIPFFICVVLGIISRLEILFIIIFLKKWTTDVPSIIAVSKLNKGIPIKKNKLFND</sequence>
<feature type="transmembrane region" description="Helical" evidence="1">
    <location>
        <begin position="7"/>
        <end position="26"/>
    </location>
</feature>
<dbReference type="RefSeq" id="WP_309727241.1">
    <property type="nucleotide sequence ID" value="NZ_JAVDQA010000002.1"/>
</dbReference>
<keyword evidence="3" id="KW-1185">Reference proteome</keyword>
<feature type="transmembrane region" description="Helical" evidence="1">
    <location>
        <begin position="96"/>
        <end position="113"/>
    </location>
</feature>
<evidence type="ECO:0000256" key="1">
    <source>
        <dbReference type="SAM" id="Phobius"/>
    </source>
</evidence>
<dbReference type="InterPro" id="IPR000462">
    <property type="entry name" value="CDP-OH_P_trans"/>
</dbReference>
<feature type="transmembrane region" description="Helical" evidence="1">
    <location>
        <begin position="73"/>
        <end position="90"/>
    </location>
</feature>
<keyword evidence="1" id="KW-0472">Membrane</keyword>
<reference evidence="2 3" key="1">
    <citation type="submission" date="2023-07" db="EMBL/GenBank/DDBJ databases">
        <title>Genomic Encyclopedia of Type Strains, Phase IV (KMG-IV): sequencing the most valuable type-strain genomes for metagenomic binning, comparative biology and taxonomic classification.</title>
        <authorList>
            <person name="Goeker M."/>
        </authorList>
    </citation>
    <scope>NUCLEOTIDE SEQUENCE [LARGE SCALE GENOMIC DNA]</scope>
    <source>
        <strain evidence="2 3">DSM 102814</strain>
    </source>
</reference>
<dbReference type="EMBL" id="JAVDQA010000002">
    <property type="protein sequence ID" value="MDR6300330.1"/>
    <property type="molecule type" value="Genomic_DNA"/>
</dbReference>
<evidence type="ECO:0000313" key="2">
    <source>
        <dbReference type="EMBL" id="MDR6300330.1"/>
    </source>
</evidence>
<keyword evidence="1" id="KW-0812">Transmembrane</keyword>
<keyword evidence="2" id="KW-0808">Transferase</keyword>
<protein>
    <submittedName>
        <fullName evidence="2">CDP-diacylglycerol--glycerol-3-phosphate 3-phosphatidyltransferase</fullName>
        <ecNumber evidence="2">2.7.8.5</ecNumber>
    </submittedName>
</protein>
<feature type="transmembrane region" description="Helical" evidence="1">
    <location>
        <begin position="148"/>
        <end position="171"/>
    </location>
</feature>
<comment type="caution">
    <text evidence="2">The sequence shown here is derived from an EMBL/GenBank/DDBJ whole genome shotgun (WGS) entry which is preliminary data.</text>
</comment>
<gene>
    <name evidence="2" type="ORF">GGR31_000961</name>
</gene>
<feature type="transmembrane region" description="Helical" evidence="1">
    <location>
        <begin position="32"/>
        <end position="52"/>
    </location>
</feature>
<feature type="transmembrane region" description="Helical" evidence="1">
    <location>
        <begin position="125"/>
        <end position="142"/>
    </location>
</feature>
<dbReference type="EC" id="2.7.8.5" evidence="2"/>
<dbReference type="InterPro" id="IPR043130">
    <property type="entry name" value="CDP-OH_PTrfase_TM_dom"/>
</dbReference>
<dbReference type="Pfam" id="PF01066">
    <property type="entry name" value="CDP-OH_P_transf"/>
    <property type="match status" value="1"/>
</dbReference>
<proteinExistence type="predicted"/>
<keyword evidence="1" id="KW-1133">Transmembrane helix</keyword>